<evidence type="ECO:0000313" key="1">
    <source>
        <dbReference type="EMBL" id="QHT74645.1"/>
    </source>
</evidence>
<name>A0A6C0H3C0_9ZZZZ</name>
<sequence length="96" mass="11396">MKYPKGTLLLARFKNVEFDQGHVAVVYEDTDNKTSINDQLIIHASPDVLYTDKDKYKNHGSVKIEPFYISNNNWKYKNKCYYTHICYPENWLLVDM</sequence>
<protein>
    <recommendedName>
        <fullName evidence="2">Peptidase C51 domain-containing protein</fullName>
    </recommendedName>
</protein>
<reference evidence="1" key="1">
    <citation type="journal article" date="2020" name="Nature">
        <title>Giant virus diversity and host interactions through global metagenomics.</title>
        <authorList>
            <person name="Schulz F."/>
            <person name="Roux S."/>
            <person name="Paez-Espino D."/>
            <person name="Jungbluth S."/>
            <person name="Walsh D.A."/>
            <person name="Denef V.J."/>
            <person name="McMahon K.D."/>
            <person name="Konstantinidis K.T."/>
            <person name="Eloe-Fadrosh E.A."/>
            <person name="Kyrpides N.C."/>
            <person name="Woyke T."/>
        </authorList>
    </citation>
    <scope>NUCLEOTIDE SEQUENCE</scope>
    <source>
        <strain evidence="1">GVMAG-M-3300023179-59</strain>
    </source>
</reference>
<dbReference type="EMBL" id="MN739853">
    <property type="protein sequence ID" value="QHT74645.1"/>
    <property type="molecule type" value="Genomic_DNA"/>
</dbReference>
<accession>A0A6C0H3C0</accession>
<dbReference type="AlphaFoldDB" id="A0A6C0H3C0"/>
<evidence type="ECO:0008006" key="2">
    <source>
        <dbReference type="Google" id="ProtNLM"/>
    </source>
</evidence>
<organism evidence="1">
    <name type="scientific">viral metagenome</name>
    <dbReference type="NCBI Taxonomy" id="1070528"/>
    <lineage>
        <taxon>unclassified sequences</taxon>
        <taxon>metagenomes</taxon>
        <taxon>organismal metagenomes</taxon>
    </lineage>
</organism>
<proteinExistence type="predicted"/>